<evidence type="ECO:0000313" key="3">
    <source>
        <dbReference type="Proteomes" id="UP001177023"/>
    </source>
</evidence>
<dbReference type="AlphaFoldDB" id="A0AA36D6V3"/>
<dbReference type="Proteomes" id="UP001177023">
    <property type="component" value="Unassembled WGS sequence"/>
</dbReference>
<dbReference type="GO" id="GO:0004867">
    <property type="term" value="F:serine-type endopeptidase inhibitor activity"/>
    <property type="evidence" value="ECO:0007669"/>
    <property type="project" value="InterPro"/>
</dbReference>
<dbReference type="EMBL" id="CATQJA010002664">
    <property type="protein sequence ID" value="CAJ0581886.1"/>
    <property type="molecule type" value="Genomic_DNA"/>
</dbReference>
<feature type="non-terminal residue" evidence="2">
    <location>
        <position position="172"/>
    </location>
</feature>
<accession>A0AA36D6V3</accession>
<dbReference type="PROSITE" id="PS50279">
    <property type="entry name" value="BPTI_KUNITZ_2"/>
    <property type="match status" value="1"/>
</dbReference>
<organism evidence="2 3">
    <name type="scientific">Mesorhabditis spiculigera</name>
    <dbReference type="NCBI Taxonomy" id="96644"/>
    <lineage>
        <taxon>Eukaryota</taxon>
        <taxon>Metazoa</taxon>
        <taxon>Ecdysozoa</taxon>
        <taxon>Nematoda</taxon>
        <taxon>Chromadorea</taxon>
        <taxon>Rhabditida</taxon>
        <taxon>Rhabditina</taxon>
        <taxon>Rhabditomorpha</taxon>
        <taxon>Rhabditoidea</taxon>
        <taxon>Rhabditidae</taxon>
        <taxon>Mesorhabditinae</taxon>
        <taxon>Mesorhabditis</taxon>
    </lineage>
</organism>
<reference evidence="2" key="1">
    <citation type="submission" date="2023-06" db="EMBL/GenBank/DDBJ databases">
        <authorList>
            <person name="Delattre M."/>
        </authorList>
    </citation>
    <scope>NUCLEOTIDE SEQUENCE</scope>
    <source>
        <strain evidence="2">AF72</strain>
    </source>
</reference>
<evidence type="ECO:0000313" key="2">
    <source>
        <dbReference type="EMBL" id="CAJ0581886.1"/>
    </source>
</evidence>
<dbReference type="InterPro" id="IPR036880">
    <property type="entry name" value="Kunitz_BPTI_sf"/>
</dbReference>
<dbReference type="SUPFAM" id="SSF57362">
    <property type="entry name" value="BPTI-like"/>
    <property type="match status" value="1"/>
</dbReference>
<evidence type="ECO:0000259" key="1">
    <source>
        <dbReference type="PROSITE" id="PS50279"/>
    </source>
</evidence>
<protein>
    <recommendedName>
        <fullName evidence="1">BPTI/Kunitz inhibitor domain-containing protein</fullName>
    </recommendedName>
</protein>
<dbReference type="Gene3D" id="4.10.410.10">
    <property type="entry name" value="Pancreatic trypsin inhibitor Kunitz domain"/>
    <property type="match status" value="1"/>
</dbReference>
<proteinExistence type="predicted"/>
<feature type="domain" description="BPTI/Kunitz inhibitor" evidence="1">
    <location>
        <begin position="19"/>
        <end position="72"/>
    </location>
</feature>
<dbReference type="PANTHER" id="PTHR47248">
    <property type="entry name" value="PROTEIN CBG06772"/>
    <property type="match status" value="1"/>
</dbReference>
<dbReference type="Pfam" id="PF00014">
    <property type="entry name" value="Kunitz_BPTI"/>
    <property type="match status" value="1"/>
</dbReference>
<dbReference type="PANTHER" id="PTHR47248:SF7">
    <property type="entry name" value="BPTI_KUNITZ INHIBITOR DOMAIN-CONTAINING PROTEIN"/>
    <property type="match status" value="1"/>
</dbReference>
<dbReference type="SMART" id="SM00131">
    <property type="entry name" value="KU"/>
    <property type="match status" value="1"/>
</dbReference>
<dbReference type="InterPro" id="IPR052861">
    <property type="entry name" value="BPTI/Kunitz_domain"/>
</dbReference>
<comment type="caution">
    <text evidence="2">The sequence shown here is derived from an EMBL/GenBank/DDBJ whole genome shotgun (WGS) entry which is preliminary data.</text>
</comment>
<name>A0AA36D6V3_9BILA</name>
<keyword evidence="3" id="KW-1185">Reference proteome</keyword>
<sequence length="172" mass="18986">MLFWFMLAVGYVAGQDRVCSGQPELGNTTNGVKPEIRYWFDSERMECFPFLYKGSCGNGNRYTTSGDCYSACMPLDYSSCGFGIENVGLCATFEQRECASKDAVCHMGAFFGFCCPKAAMDRANNPKCPNAKTVVKQADSTTWTLMGRKCSHQFCPSGSTCVDGEFYAYCCK</sequence>
<gene>
    <name evidence="2" type="ORF">MSPICULIGERA_LOCUS20035</name>
</gene>
<dbReference type="InterPro" id="IPR002223">
    <property type="entry name" value="Kunitz_BPTI"/>
</dbReference>